<keyword evidence="4 5" id="KW-0472">Membrane</keyword>
<feature type="transmembrane region" description="Helical" evidence="5">
    <location>
        <begin position="21"/>
        <end position="39"/>
    </location>
</feature>
<feature type="transmembrane region" description="Helical" evidence="5">
    <location>
        <begin position="285"/>
        <end position="306"/>
    </location>
</feature>
<evidence type="ECO:0008006" key="8">
    <source>
        <dbReference type="Google" id="ProtNLM"/>
    </source>
</evidence>
<dbReference type="AlphaFoldDB" id="A0A1F8AXN8"/>
<reference evidence="6 7" key="1">
    <citation type="journal article" date="2016" name="Nat. Commun.">
        <title>Thousands of microbial genomes shed light on interconnected biogeochemical processes in an aquifer system.</title>
        <authorList>
            <person name="Anantharaman K."/>
            <person name="Brown C.T."/>
            <person name="Hug L.A."/>
            <person name="Sharon I."/>
            <person name="Castelle C.J."/>
            <person name="Probst A.J."/>
            <person name="Thomas B.C."/>
            <person name="Singh A."/>
            <person name="Wilkins M.J."/>
            <person name="Karaoz U."/>
            <person name="Brodie E.L."/>
            <person name="Williams K.H."/>
            <person name="Hubbard S.S."/>
            <person name="Banfield J.F."/>
        </authorList>
    </citation>
    <scope>NUCLEOTIDE SEQUENCE [LARGE SCALE GENOMIC DNA]</scope>
</reference>
<comment type="subcellular location">
    <subcellularLocation>
        <location evidence="1">Membrane</location>
        <topology evidence="1">Multi-pass membrane protein</topology>
    </subcellularLocation>
</comment>
<evidence type="ECO:0000313" key="7">
    <source>
        <dbReference type="Proteomes" id="UP000177794"/>
    </source>
</evidence>
<dbReference type="EMBL" id="MGGX01000003">
    <property type="protein sequence ID" value="OGM56514.1"/>
    <property type="molecule type" value="Genomic_DNA"/>
</dbReference>
<name>A0A1F8AXN8_9BACT</name>
<feature type="transmembrane region" description="Helical" evidence="5">
    <location>
        <begin position="110"/>
        <end position="127"/>
    </location>
</feature>
<dbReference type="Pfam" id="PF01040">
    <property type="entry name" value="UbiA"/>
    <property type="match status" value="1"/>
</dbReference>
<feature type="transmembrane region" description="Helical" evidence="5">
    <location>
        <begin position="45"/>
        <end position="63"/>
    </location>
</feature>
<accession>A0A1F8AXN8</accession>
<dbReference type="GO" id="GO:0016020">
    <property type="term" value="C:membrane"/>
    <property type="evidence" value="ECO:0007669"/>
    <property type="project" value="UniProtKB-SubCell"/>
</dbReference>
<dbReference type="CDD" id="cd13963">
    <property type="entry name" value="PT_UbiA_2"/>
    <property type="match status" value="1"/>
</dbReference>
<evidence type="ECO:0000256" key="4">
    <source>
        <dbReference type="ARBA" id="ARBA00023136"/>
    </source>
</evidence>
<feature type="transmembrane region" description="Helical" evidence="5">
    <location>
        <begin position="245"/>
        <end position="265"/>
    </location>
</feature>
<comment type="caution">
    <text evidence="6">The sequence shown here is derived from an EMBL/GenBank/DDBJ whole genome shotgun (WGS) entry which is preliminary data.</text>
</comment>
<dbReference type="InterPro" id="IPR000537">
    <property type="entry name" value="UbiA_prenyltransferase"/>
</dbReference>
<evidence type="ECO:0000256" key="3">
    <source>
        <dbReference type="ARBA" id="ARBA00022989"/>
    </source>
</evidence>
<feature type="transmembrane region" description="Helical" evidence="5">
    <location>
        <begin position="84"/>
        <end position="104"/>
    </location>
</feature>
<dbReference type="STRING" id="1802511.A3E15_02005"/>
<keyword evidence="3 5" id="KW-1133">Transmembrane helix</keyword>
<evidence type="ECO:0000313" key="6">
    <source>
        <dbReference type="EMBL" id="OGM56514.1"/>
    </source>
</evidence>
<proteinExistence type="predicted"/>
<evidence type="ECO:0000256" key="5">
    <source>
        <dbReference type="SAM" id="Phobius"/>
    </source>
</evidence>
<dbReference type="InterPro" id="IPR044878">
    <property type="entry name" value="UbiA_sf"/>
</dbReference>
<dbReference type="Gene3D" id="1.10.357.140">
    <property type="entry name" value="UbiA prenyltransferase"/>
    <property type="match status" value="1"/>
</dbReference>
<feature type="transmembrane region" description="Helical" evidence="5">
    <location>
        <begin position="161"/>
        <end position="177"/>
    </location>
</feature>
<protein>
    <recommendedName>
        <fullName evidence="8">Decaprenyl-phosphate phosphoribosyltransferase</fullName>
    </recommendedName>
</protein>
<dbReference type="GO" id="GO:0016765">
    <property type="term" value="F:transferase activity, transferring alkyl or aryl (other than methyl) groups"/>
    <property type="evidence" value="ECO:0007669"/>
    <property type="project" value="InterPro"/>
</dbReference>
<evidence type="ECO:0000256" key="2">
    <source>
        <dbReference type="ARBA" id="ARBA00022692"/>
    </source>
</evidence>
<keyword evidence="2 5" id="KW-0812">Transmembrane</keyword>
<evidence type="ECO:0000256" key="1">
    <source>
        <dbReference type="ARBA" id="ARBA00004141"/>
    </source>
</evidence>
<organism evidence="6 7">
    <name type="scientific">Candidatus Woesebacteria bacterium RIFCSPHIGHO2_12_FULL_42_9</name>
    <dbReference type="NCBI Taxonomy" id="1802511"/>
    <lineage>
        <taxon>Bacteria</taxon>
        <taxon>Candidatus Woeseibacteriota</taxon>
    </lineage>
</organism>
<sequence length="310" mass="34962">MANIPLEIVKITRPLHWVKNLALFAALIFSGTFFIRSYFVNVVWAFIAFCLATSGTYIFNDIMDAKRDRLHPIKKNRPIAKGTLPVPIAFITFLILGFGSLYIARLLNPLFLLLLLTYLIIQILYSLGLKRIAIIDILIIASGFVIRVYAGALVINAHLSVWFLLCVISVALFLASGKRRAELSLIPESGATRESLTHYKRELLNSYVTMFGNASWMSWSLFTFFESPPATLPIWLFLAEISKATTINKLLMITIPVVIFGIMRYQALIFEDRSESPEKILLKDVGLLLAVFLWLAMVIFILYGGISSFV</sequence>
<gene>
    <name evidence="6" type="ORF">A3E15_02005</name>
</gene>
<dbReference type="Proteomes" id="UP000177794">
    <property type="component" value="Unassembled WGS sequence"/>
</dbReference>